<evidence type="ECO:0000256" key="1">
    <source>
        <dbReference type="SAM" id="MobiDB-lite"/>
    </source>
</evidence>
<evidence type="ECO:0000313" key="3">
    <source>
        <dbReference type="WBParaSite" id="ACAC_0001287301-mRNA-1"/>
    </source>
</evidence>
<evidence type="ECO:0000313" key="2">
    <source>
        <dbReference type="Proteomes" id="UP000035642"/>
    </source>
</evidence>
<proteinExistence type="predicted"/>
<feature type="region of interest" description="Disordered" evidence="1">
    <location>
        <begin position="82"/>
        <end position="107"/>
    </location>
</feature>
<dbReference type="Proteomes" id="UP000035642">
    <property type="component" value="Unassembled WGS sequence"/>
</dbReference>
<sequence length="107" mass="12291">LHSTSFLLLTSTQSISILDTYLSEKQIARRRGMLNVRFRPLMHLRGEDDWRKQIGMETLGNQMMDENGVVYDLSPSRSTKISSIFTDPTGQRIGKNMGRKTPRTDIF</sequence>
<dbReference type="AlphaFoldDB" id="A0A0K0DMG1"/>
<keyword evidence="2" id="KW-1185">Reference proteome</keyword>
<reference evidence="2" key="1">
    <citation type="submission" date="2012-09" db="EMBL/GenBank/DDBJ databases">
        <authorList>
            <person name="Martin A.A."/>
        </authorList>
    </citation>
    <scope>NUCLEOTIDE SEQUENCE</scope>
</reference>
<reference evidence="3" key="2">
    <citation type="submission" date="2017-02" db="UniProtKB">
        <authorList>
            <consortium name="WormBaseParasite"/>
        </authorList>
    </citation>
    <scope>IDENTIFICATION</scope>
</reference>
<name>A0A0K0DMG1_ANGCA</name>
<protein>
    <submittedName>
        <fullName evidence="3">RING-type E3 ubiquitin transferase</fullName>
    </submittedName>
</protein>
<accession>A0A0K0DMG1</accession>
<dbReference type="WBParaSite" id="ACAC_0001287301-mRNA-1">
    <property type="protein sequence ID" value="ACAC_0001287301-mRNA-1"/>
    <property type="gene ID" value="ACAC_0001287301"/>
</dbReference>
<organism evidence="2 3">
    <name type="scientific">Angiostrongylus cantonensis</name>
    <name type="common">Rat lungworm</name>
    <dbReference type="NCBI Taxonomy" id="6313"/>
    <lineage>
        <taxon>Eukaryota</taxon>
        <taxon>Metazoa</taxon>
        <taxon>Ecdysozoa</taxon>
        <taxon>Nematoda</taxon>
        <taxon>Chromadorea</taxon>
        <taxon>Rhabditida</taxon>
        <taxon>Rhabditina</taxon>
        <taxon>Rhabditomorpha</taxon>
        <taxon>Strongyloidea</taxon>
        <taxon>Metastrongylidae</taxon>
        <taxon>Angiostrongylus</taxon>
    </lineage>
</organism>